<dbReference type="AlphaFoldDB" id="A0A316VGN1"/>
<proteinExistence type="predicted"/>
<keyword evidence="1" id="KW-0472">Membrane</keyword>
<gene>
    <name evidence="2" type="ORF">FA14DRAFT_160168</name>
</gene>
<dbReference type="RefSeq" id="XP_025354957.1">
    <property type="nucleotide sequence ID" value="XM_025498552.1"/>
</dbReference>
<sequence>MGEKKRERSAMHCTPNCKEIVRIALIVLLLQQFNSLLNCLLSDFLKRKRAPVFYF</sequence>
<name>A0A316VGN1_9BASI</name>
<dbReference type="InParanoid" id="A0A316VGN1"/>
<protein>
    <submittedName>
        <fullName evidence="2">Uncharacterized protein</fullName>
    </submittedName>
</protein>
<dbReference type="EMBL" id="KZ819603">
    <property type="protein sequence ID" value="PWN34655.1"/>
    <property type="molecule type" value="Genomic_DNA"/>
</dbReference>
<evidence type="ECO:0000313" key="2">
    <source>
        <dbReference type="EMBL" id="PWN34655.1"/>
    </source>
</evidence>
<organism evidence="2 3">
    <name type="scientific">Meira miltonrushii</name>
    <dbReference type="NCBI Taxonomy" id="1280837"/>
    <lineage>
        <taxon>Eukaryota</taxon>
        <taxon>Fungi</taxon>
        <taxon>Dikarya</taxon>
        <taxon>Basidiomycota</taxon>
        <taxon>Ustilaginomycotina</taxon>
        <taxon>Exobasidiomycetes</taxon>
        <taxon>Exobasidiales</taxon>
        <taxon>Brachybasidiaceae</taxon>
        <taxon>Meira</taxon>
    </lineage>
</organism>
<keyword evidence="1" id="KW-0812">Transmembrane</keyword>
<dbReference type="GeneID" id="37020333"/>
<evidence type="ECO:0000256" key="1">
    <source>
        <dbReference type="SAM" id="Phobius"/>
    </source>
</evidence>
<keyword evidence="1" id="KW-1133">Transmembrane helix</keyword>
<dbReference type="Proteomes" id="UP000245771">
    <property type="component" value="Unassembled WGS sequence"/>
</dbReference>
<evidence type="ECO:0000313" key="3">
    <source>
        <dbReference type="Proteomes" id="UP000245771"/>
    </source>
</evidence>
<keyword evidence="3" id="KW-1185">Reference proteome</keyword>
<feature type="transmembrane region" description="Helical" evidence="1">
    <location>
        <begin position="20"/>
        <end position="41"/>
    </location>
</feature>
<reference evidence="2 3" key="1">
    <citation type="journal article" date="2018" name="Mol. Biol. Evol.">
        <title>Broad Genomic Sampling Reveals a Smut Pathogenic Ancestry of the Fungal Clade Ustilaginomycotina.</title>
        <authorList>
            <person name="Kijpornyongpan T."/>
            <person name="Mondo S.J."/>
            <person name="Barry K."/>
            <person name="Sandor L."/>
            <person name="Lee J."/>
            <person name="Lipzen A."/>
            <person name="Pangilinan J."/>
            <person name="LaButti K."/>
            <person name="Hainaut M."/>
            <person name="Henrissat B."/>
            <person name="Grigoriev I.V."/>
            <person name="Spatafora J.W."/>
            <person name="Aime M.C."/>
        </authorList>
    </citation>
    <scope>NUCLEOTIDE SEQUENCE [LARGE SCALE GENOMIC DNA]</scope>
    <source>
        <strain evidence="2 3">MCA 3882</strain>
    </source>
</reference>
<accession>A0A316VGN1</accession>